<organism evidence="1 2">
    <name type="scientific">Janthinobacterium agaricidamnosum NBRC 102515 = DSM 9628</name>
    <dbReference type="NCBI Taxonomy" id="1349767"/>
    <lineage>
        <taxon>Bacteria</taxon>
        <taxon>Pseudomonadati</taxon>
        <taxon>Pseudomonadota</taxon>
        <taxon>Betaproteobacteria</taxon>
        <taxon>Burkholderiales</taxon>
        <taxon>Oxalobacteraceae</taxon>
        <taxon>Janthinobacterium</taxon>
    </lineage>
</organism>
<dbReference type="EMBL" id="HG322949">
    <property type="protein sequence ID" value="CDG81625.1"/>
    <property type="molecule type" value="Genomic_DNA"/>
</dbReference>
<dbReference type="SUPFAM" id="SSF51989">
    <property type="entry name" value="Glycosyl hydrolases family 6, cellulases"/>
    <property type="match status" value="1"/>
</dbReference>
<keyword evidence="2" id="KW-1185">Reference proteome</keyword>
<gene>
    <name evidence="1" type="ORF">GJA_969</name>
</gene>
<dbReference type="GO" id="GO:0004553">
    <property type="term" value="F:hydrolase activity, hydrolyzing O-glycosyl compounds"/>
    <property type="evidence" value="ECO:0007669"/>
    <property type="project" value="InterPro"/>
</dbReference>
<evidence type="ECO:0000313" key="1">
    <source>
        <dbReference type="EMBL" id="CDG81625.1"/>
    </source>
</evidence>
<proteinExistence type="predicted"/>
<name>W0V1Y4_9BURK</name>
<reference evidence="1 2" key="1">
    <citation type="journal article" date="2015" name="Genome Announc.">
        <title>Genome Sequence of Mushroom Soft-Rot Pathogen Janthinobacterium agaricidamnosum.</title>
        <authorList>
            <person name="Graupner K."/>
            <person name="Lackner G."/>
            <person name="Hertweck C."/>
        </authorList>
    </citation>
    <scope>NUCLEOTIDE SEQUENCE [LARGE SCALE GENOMIC DNA]</scope>
    <source>
        <strain evidence="2">NBRC 102515 / DSM 9628</strain>
    </source>
</reference>
<dbReference type="AlphaFoldDB" id="W0V1Y4"/>
<dbReference type="OrthoDB" id="9775889at2"/>
<protein>
    <submittedName>
        <fullName evidence="1">Uncharacterized protein</fullName>
    </submittedName>
</protein>
<evidence type="ECO:0000313" key="2">
    <source>
        <dbReference type="Proteomes" id="UP000027604"/>
    </source>
</evidence>
<dbReference type="Proteomes" id="UP000027604">
    <property type="component" value="Chromosome I"/>
</dbReference>
<dbReference type="HOGENOM" id="CLU_2734619_0_0_4"/>
<dbReference type="KEGG" id="jag:GJA_969"/>
<dbReference type="InterPro" id="IPR036434">
    <property type="entry name" value="Beta_cellobiohydrolase_sf"/>
</dbReference>
<dbReference type="STRING" id="1349767.GJA_969"/>
<sequence length="71" mass="7584">MVDSSRNGNGPVEHLTGGQAEMQLWIKAPGNADGCAAAGLFVPELAWQLAWRLNLIGKCCSGIDCSKMRHT</sequence>
<dbReference type="Gene3D" id="3.20.20.40">
    <property type="entry name" value="1, 4-beta cellobiohydrolase"/>
    <property type="match status" value="1"/>
</dbReference>
<dbReference type="PATRIC" id="fig|1349767.4.peg.2705"/>
<accession>W0V1Y4</accession>
<dbReference type="GO" id="GO:0030245">
    <property type="term" value="P:cellulose catabolic process"/>
    <property type="evidence" value="ECO:0007669"/>
    <property type="project" value="InterPro"/>
</dbReference>
<dbReference type="RefSeq" id="WP_038489229.1">
    <property type="nucleotide sequence ID" value="NZ_BCTH01000029.1"/>
</dbReference>